<dbReference type="InterPro" id="IPR014044">
    <property type="entry name" value="CAP_dom"/>
</dbReference>
<dbReference type="CTD" id="20236718"/>
<dbReference type="InterPro" id="IPR001283">
    <property type="entry name" value="CRISP-related"/>
</dbReference>
<reference evidence="3 4" key="1">
    <citation type="journal article" date="2013" name="Nature">
        <title>Insights into bilaterian evolution from three spiralian genomes.</title>
        <authorList>
            <person name="Simakov O."/>
            <person name="Marletaz F."/>
            <person name="Cho S.J."/>
            <person name="Edsinger-Gonzales E."/>
            <person name="Havlak P."/>
            <person name="Hellsten U."/>
            <person name="Kuo D.H."/>
            <person name="Larsson T."/>
            <person name="Lv J."/>
            <person name="Arendt D."/>
            <person name="Savage R."/>
            <person name="Osoegawa K."/>
            <person name="de Jong P."/>
            <person name="Grimwood J."/>
            <person name="Chapman J.A."/>
            <person name="Shapiro H."/>
            <person name="Aerts A."/>
            <person name="Otillar R.P."/>
            <person name="Terry A.Y."/>
            <person name="Boore J.L."/>
            <person name="Grigoriev I.V."/>
            <person name="Lindberg D.R."/>
            <person name="Seaver E.C."/>
            <person name="Weisblat D.A."/>
            <person name="Putnam N.H."/>
            <person name="Rokhsar D.S."/>
        </authorList>
    </citation>
    <scope>NUCLEOTIDE SEQUENCE [LARGE SCALE GENOMIC DNA]</scope>
</reference>
<gene>
    <name evidence="3" type="ORF">LOTGIDRAFT_155468</name>
</gene>
<proteinExistence type="predicted"/>
<name>V3Z0V1_LOTGI</name>
<evidence type="ECO:0000256" key="1">
    <source>
        <dbReference type="SAM" id="SignalP"/>
    </source>
</evidence>
<evidence type="ECO:0000313" key="4">
    <source>
        <dbReference type="Proteomes" id="UP000030746"/>
    </source>
</evidence>
<dbReference type="SUPFAM" id="SSF55797">
    <property type="entry name" value="PR-1-like"/>
    <property type="match status" value="2"/>
</dbReference>
<dbReference type="PANTHER" id="PTHR10334">
    <property type="entry name" value="CYSTEINE-RICH SECRETORY PROTEIN-RELATED"/>
    <property type="match status" value="1"/>
</dbReference>
<feature type="chain" id="PRO_5004717609" description="SCP domain-containing protein" evidence="1">
    <location>
        <begin position="20"/>
        <end position="310"/>
    </location>
</feature>
<feature type="signal peptide" evidence="1">
    <location>
        <begin position="1"/>
        <end position="19"/>
    </location>
</feature>
<dbReference type="Gene3D" id="3.40.33.10">
    <property type="entry name" value="CAP"/>
    <property type="match status" value="3"/>
</dbReference>
<dbReference type="InterPro" id="IPR035940">
    <property type="entry name" value="CAP_sf"/>
</dbReference>
<dbReference type="GeneID" id="20236718"/>
<organism evidence="3 4">
    <name type="scientific">Lottia gigantea</name>
    <name type="common">Giant owl limpet</name>
    <dbReference type="NCBI Taxonomy" id="225164"/>
    <lineage>
        <taxon>Eukaryota</taxon>
        <taxon>Metazoa</taxon>
        <taxon>Spiralia</taxon>
        <taxon>Lophotrochozoa</taxon>
        <taxon>Mollusca</taxon>
        <taxon>Gastropoda</taxon>
        <taxon>Patellogastropoda</taxon>
        <taxon>Lottioidea</taxon>
        <taxon>Lottiidae</taxon>
        <taxon>Lottia</taxon>
    </lineage>
</organism>
<dbReference type="AlphaFoldDB" id="V3Z0V1"/>
<dbReference type="OrthoDB" id="414826at2759"/>
<keyword evidence="1" id="KW-0732">Signal</keyword>
<accession>V3Z0V1</accession>
<protein>
    <recommendedName>
        <fullName evidence="2">SCP domain-containing protein</fullName>
    </recommendedName>
</protein>
<evidence type="ECO:0000313" key="3">
    <source>
        <dbReference type="EMBL" id="ESO84143.1"/>
    </source>
</evidence>
<evidence type="ECO:0000259" key="2">
    <source>
        <dbReference type="SMART" id="SM00198"/>
    </source>
</evidence>
<dbReference type="SMART" id="SM00198">
    <property type="entry name" value="SCP"/>
    <property type="match status" value="1"/>
</dbReference>
<dbReference type="RefSeq" id="XP_009065269.1">
    <property type="nucleotide sequence ID" value="XM_009067021.1"/>
</dbReference>
<feature type="domain" description="SCP" evidence="2">
    <location>
        <begin position="28"/>
        <end position="144"/>
    </location>
</feature>
<dbReference type="EMBL" id="KB203566">
    <property type="protein sequence ID" value="ESO84143.1"/>
    <property type="molecule type" value="Genomic_DNA"/>
</dbReference>
<dbReference type="OMA" id="WANYVIR"/>
<sequence length="310" mass="36023">MRLISQVVILVTFISPSISITGIADIGNFRNIILDRHNEYRRSERASNMREMEWDTSLARKAEQYARQCRYERPARSNVRGENLFFDSGYAKNWHSRRKMMVMAESHRIGCGMAHCATMGYGRNNVRHSSLFVCFYSPRGRLIGNYPYERGRSCSRCPKETRCRNNLCSSLYSSDSPANIVAPNPPRDSNTVVGPILPNSGPLSSTDKQYVLLVQNRMRENKRLRKLEWNNILEMWASYVIRCDVEYPGPRQTYSNFGKIDRSQAVQQLIYEWADEGEDMMEPSIRRMGCAAMACDRKRQLTCIYDDRRY</sequence>
<keyword evidence="4" id="KW-1185">Reference proteome</keyword>
<dbReference type="Pfam" id="PF00188">
    <property type="entry name" value="CAP"/>
    <property type="match status" value="2"/>
</dbReference>
<dbReference type="HOGENOM" id="CLU_898005_0_0_1"/>
<dbReference type="Proteomes" id="UP000030746">
    <property type="component" value="Unassembled WGS sequence"/>
</dbReference>
<dbReference type="KEGG" id="lgi:LOTGIDRAFT_155468"/>